<feature type="region of interest" description="Disordered" evidence="1">
    <location>
        <begin position="115"/>
        <end position="143"/>
    </location>
</feature>
<accession>A0A8W8P232</accession>
<dbReference type="Proteomes" id="UP000005408">
    <property type="component" value="Unassembled WGS sequence"/>
</dbReference>
<reference evidence="2" key="1">
    <citation type="submission" date="2022-08" db="UniProtKB">
        <authorList>
            <consortium name="EnsemblMetazoa"/>
        </authorList>
    </citation>
    <scope>IDENTIFICATION</scope>
    <source>
        <strain evidence="2">05x7-T-G4-1.051#20</strain>
    </source>
</reference>
<evidence type="ECO:0000256" key="1">
    <source>
        <dbReference type="SAM" id="MobiDB-lite"/>
    </source>
</evidence>
<protein>
    <submittedName>
        <fullName evidence="2">Uncharacterized protein</fullName>
    </submittedName>
</protein>
<dbReference type="AlphaFoldDB" id="A0A8W8P232"/>
<dbReference type="EnsemblMetazoa" id="G8339.1">
    <property type="protein sequence ID" value="G8339.1:cds"/>
    <property type="gene ID" value="G8339"/>
</dbReference>
<evidence type="ECO:0000313" key="3">
    <source>
        <dbReference type="Proteomes" id="UP000005408"/>
    </source>
</evidence>
<proteinExistence type="predicted"/>
<organism evidence="2 3">
    <name type="scientific">Magallana gigas</name>
    <name type="common">Pacific oyster</name>
    <name type="synonym">Crassostrea gigas</name>
    <dbReference type="NCBI Taxonomy" id="29159"/>
    <lineage>
        <taxon>Eukaryota</taxon>
        <taxon>Metazoa</taxon>
        <taxon>Spiralia</taxon>
        <taxon>Lophotrochozoa</taxon>
        <taxon>Mollusca</taxon>
        <taxon>Bivalvia</taxon>
        <taxon>Autobranchia</taxon>
        <taxon>Pteriomorphia</taxon>
        <taxon>Ostreida</taxon>
        <taxon>Ostreoidea</taxon>
        <taxon>Ostreidae</taxon>
        <taxon>Magallana</taxon>
    </lineage>
</organism>
<evidence type="ECO:0000313" key="2">
    <source>
        <dbReference type="EnsemblMetazoa" id="G8339.1:cds"/>
    </source>
</evidence>
<keyword evidence="3" id="KW-1185">Reference proteome</keyword>
<name>A0A8W8P232_MAGGI</name>
<sequence length="386" mass="44080">MEQKREVKAGNPKRKLAKKRKAVRFFQQGEHCLTIAVRSRSFIGMETDLSHRIDPVNLTRKRKGSGEDETHPSRKMRCFPGDKIKDDELFLSHKIKSYPGDKIVEKPCPSLKIGSYPEDNIDDDEPCPSRKMGCHSRDRSKSRTDIHKLNEDFELKLSTIKSMSNSNYDYETKPSDENKTIQNKAELALNKDFTVPADSALTSCNIKSTISADVEEMVSEGDDKELAKKEAAKIEESTHQAEYVYRLLRPNEPYKDGLRPKNIESKASLHQHVAAGSKGLHSRFISCCYTLRALHRLARLTKHPSLVREVVRINVTKFNCDEVKVIELLKEKVRKKHIKVGSKAWGFVENFDEVILEPKTHVPADCVERIGIVKDNVFTKDEHITL</sequence>